<sequence length="128" mass="14045">MDINATPIRVVQCYKLGSGGPDGKGRRLQPSWDLTGIIISDEHNPDGKGRRLQPSWDLTGILGHKRLSELHNETNGMCDQKNLNRIGTQEASILGFFNKRLSEFHNDANGMCDRNNLNGIGTQAGDSA</sequence>
<name>A0AAN8TSL4_SOLBU</name>
<keyword evidence="2" id="KW-1185">Reference proteome</keyword>
<evidence type="ECO:0000313" key="1">
    <source>
        <dbReference type="EMBL" id="KAK6792259.1"/>
    </source>
</evidence>
<accession>A0AAN8TSL4</accession>
<reference evidence="1 2" key="1">
    <citation type="submission" date="2024-02" db="EMBL/GenBank/DDBJ databases">
        <title>de novo genome assembly of Solanum bulbocastanum strain 11H21.</title>
        <authorList>
            <person name="Hosaka A.J."/>
        </authorList>
    </citation>
    <scope>NUCLEOTIDE SEQUENCE [LARGE SCALE GENOMIC DNA]</scope>
    <source>
        <tissue evidence="1">Young leaves</tissue>
    </source>
</reference>
<evidence type="ECO:0000313" key="2">
    <source>
        <dbReference type="Proteomes" id="UP001371456"/>
    </source>
</evidence>
<dbReference type="EMBL" id="JBANQN010000004">
    <property type="protein sequence ID" value="KAK6792259.1"/>
    <property type="molecule type" value="Genomic_DNA"/>
</dbReference>
<gene>
    <name evidence="1" type="ORF">RDI58_011340</name>
</gene>
<dbReference type="Proteomes" id="UP001371456">
    <property type="component" value="Unassembled WGS sequence"/>
</dbReference>
<proteinExistence type="predicted"/>
<comment type="caution">
    <text evidence="1">The sequence shown here is derived from an EMBL/GenBank/DDBJ whole genome shotgun (WGS) entry which is preliminary data.</text>
</comment>
<dbReference type="AlphaFoldDB" id="A0AAN8TSL4"/>
<protein>
    <submittedName>
        <fullName evidence="1">Uncharacterized protein</fullName>
    </submittedName>
</protein>
<organism evidence="1 2">
    <name type="scientific">Solanum bulbocastanum</name>
    <name type="common">Wild potato</name>
    <dbReference type="NCBI Taxonomy" id="147425"/>
    <lineage>
        <taxon>Eukaryota</taxon>
        <taxon>Viridiplantae</taxon>
        <taxon>Streptophyta</taxon>
        <taxon>Embryophyta</taxon>
        <taxon>Tracheophyta</taxon>
        <taxon>Spermatophyta</taxon>
        <taxon>Magnoliopsida</taxon>
        <taxon>eudicotyledons</taxon>
        <taxon>Gunneridae</taxon>
        <taxon>Pentapetalae</taxon>
        <taxon>asterids</taxon>
        <taxon>lamiids</taxon>
        <taxon>Solanales</taxon>
        <taxon>Solanaceae</taxon>
        <taxon>Solanoideae</taxon>
        <taxon>Solaneae</taxon>
        <taxon>Solanum</taxon>
    </lineage>
</organism>